<feature type="transmembrane region" description="Helical" evidence="2">
    <location>
        <begin position="44"/>
        <end position="69"/>
    </location>
</feature>
<organism evidence="3 4">
    <name type="scientific">Aeromicrobium piscarium</name>
    <dbReference type="NCBI Taxonomy" id="2590901"/>
    <lineage>
        <taxon>Bacteria</taxon>
        <taxon>Bacillati</taxon>
        <taxon>Actinomycetota</taxon>
        <taxon>Actinomycetes</taxon>
        <taxon>Propionibacteriales</taxon>
        <taxon>Nocardioidaceae</taxon>
        <taxon>Aeromicrobium</taxon>
    </lineage>
</organism>
<gene>
    <name evidence="3" type="ORF">FNM00_17140</name>
</gene>
<protein>
    <submittedName>
        <fullName evidence="3">Benzoate transporter</fullName>
    </submittedName>
</protein>
<feature type="region of interest" description="Disordered" evidence="1">
    <location>
        <begin position="1"/>
        <end position="23"/>
    </location>
</feature>
<comment type="caution">
    <text evidence="3">The sequence shown here is derived from an EMBL/GenBank/DDBJ whole genome shotgun (WGS) entry which is preliminary data.</text>
</comment>
<keyword evidence="2" id="KW-0472">Membrane</keyword>
<reference evidence="3 4" key="1">
    <citation type="submission" date="2019-07" db="EMBL/GenBank/DDBJ databases">
        <authorList>
            <person name="Zhao L.H."/>
        </authorList>
    </citation>
    <scope>NUCLEOTIDE SEQUENCE [LARGE SCALE GENOMIC DNA]</scope>
    <source>
        <strain evidence="3 4">Co35</strain>
    </source>
</reference>
<dbReference type="PANTHER" id="PTHR30199">
    <property type="entry name" value="MFS FAMILY TRANSPORTER, PREDICTED SUBSTRATE BENZOATE"/>
    <property type="match status" value="1"/>
</dbReference>
<accession>A0A554RMC3</accession>
<feature type="transmembrane region" description="Helical" evidence="2">
    <location>
        <begin position="107"/>
        <end position="128"/>
    </location>
</feature>
<dbReference type="Pfam" id="PF03594">
    <property type="entry name" value="BenE"/>
    <property type="match status" value="1"/>
</dbReference>
<keyword evidence="4" id="KW-1185">Reference proteome</keyword>
<name>A0A554RMC3_9ACTN</name>
<dbReference type="GO" id="GO:0005886">
    <property type="term" value="C:plasma membrane"/>
    <property type="evidence" value="ECO:0007669"/>
    <property type="project" value="TreeGrafter"/>
</dbReference>
<dbReference type="EMBL" id="VLNT01000024">
    <property type="protein sequence ID" value="TSD55287.1"/>
    <property type="molecule type" value="Genomic_DNA"/>
</dbReference>
<dbReference type="OrthoDB" id="9813854at2"/>
<dbReference type="AlphaFoldDB" id="A0A554RMC3"/>
<dbReference type="GO" id="GO:0042925">
    <property type="term" value="F:benzoate transmembrane transporter activity"/>
    <property type="evidence" value="ECO:0007669"/>
    <property type="project" value="InterPro"/>
</dbReference>
<feature type="transmembrane region" description="Helical" evidence="2">
    <location>
        <begin position="81"/>
        <end position="100"/>
    </location>
</feature>
<dbReference type="RefSeq" id="WP_143914760.1">
    <property type="nucleotide sequence ID" value="NZ_VLNT01000024.1"/>
</dbReference>
<feature type="transmembrane region" description="Helical" evidence="2">
    <location>
        <begin position="398"/>
        <end position="420"/>
    </location>
</feature>
<dbReference type="InterPro" id="IPR004711">
    <property type="entry name" value="Benzoate_Transporter"/>
</dbReference>
<keyword evidence="2" id="KW-1133">Transmembrane helix</keyword>
<dbReference type="Proteomes" id="UP000316988">
    <property type="component" value="Unassembled WGS sequence"/>
</dbReference>
<feature type="transmembrane region" description="Helical" evidence="2">
    <location>
        <begin position="184"/>
        <end position="202"/>
    </location>
</feature>
<evidence type="ECO:0000313" key="4">
    <source>
        <dbReference type="Proteomes" id="UP000316988"/>
    </source>
</evidence>
<feature type="transmembrane region" description="Helical" evidence="2">
    <location>
        <begin position="357"/>
        <end position="378"/>
    </location>
</feature>
<feature type="transmembrane region" description="Helical" evidence="2">
    <location>
        <begin position="326"/>
        <end position="350"/>
    </location>
</feature>
<feature type="transmembrane region" description="Helical" evidence="2">
    <location>
        <begin position="162"/>
        <end position="178"/>
    </location>
</feature>
<evidence type="ECO:0000313" key="3">
    <source>
        <dbReference type="EMBL" id="TSD55287.1"/>
    </source>
</evidence>
<feature type="transmembrane region" description="Helical" evidence="2">
    <location>
        <begin position="209"/>
        <end position="228"/>
    </location>
</feature>
<dbReference type="PANTHER" id="PTHR30199:SF0">
    <property type="entry name" value="INNER MEMBRANE PROTEIN YDCO"/>
    <property type="match status" value="1"/>
</dbReference>
<keyword evidence="2" id="KW-0812">Transmembrane</keyword>
<feature type="transmembrane region" description="Helical" evidence="2">
    <location>
        <begin position="134"/>
        <end position="155"/>
    </location>
</feature>
<sequence>MTSHGSRGRSRSEGEGDGARSRRWLGIESGPGYRSGLRDFTANLNVFTIVTGVVPVFVICLSVSAVLIASGSDAGLSTQQITFWASSIYVFGGILSWILAPYYKLPIVGAFSIPGVVVAIGALGDVSYSEMLGGILVAGLLVFLLGATGVMAHVVRLIPMPILSGMIGGILLTFPLRIVDASGAEPWIVGAAVLGYLIFYRWINFAPAILGAIVGGVGASAVLGRFGSANLDLAMSFPQVQAPSISLAAVLSVSIPIAILTVGAENMQAIAVLRSIGERPPTTAMTIVSGIATAVAGLFGGHSANVAGPTTAMAASEDAGRPEGKYVAATIAGFTFVAFGLFIPVMVSLIGSIPPALTAVLVGLVLVPTVAGSLRSAWEAGRFTLGVLTAFLVSVSGFTLWGIASAFWAVLFGCLVSVVAEQGDYRRALSGSDK</sequence>
<feature type="transmembrane region" description="Helical" evidence="2">
    <location>
        <begin position="240"/>
        <end position="263"/>
    </location>
</feature>
<feature type="transmembrane region" description="Helical" evidence="2">
    <location>
        <begin position="284"/>
        <end position="306"/>
    </location>
</feature>
<evidence type="ECO:0000256" key="2">
    <source>
        <dbReference type="SAM" id="Phobius"/>
    </source>
</evidence>
<evidence type="ECO:0000256" key="1">
    <source>
        <dbReference type="SAM" id="MobiDB-lite"/>
    </source>
</evidence>
<proteinExistence type="predicted"/>
<feature type="compositionally biased region" description="Basic and acidic residues" evidence="1">
    <location>
        <begin position="10"/>
        <end position="20"/>
    </location>
</feature>